<dbReference type="GO" id="GO:0016614">
    <property type="term" value="F:oxidoreductase activity, acting on CH-OH group of donors"/>
    <property type="evidence" value="ECO:0007669"/>
    <property type="project" value="InterPro"/>
</dbReference>
<dbReference type="RefSeq" id="XP_026666951.1">
    <property type="nucleotide sequence ID" value="XM_026811150.1"/>
</dbReference>
<dbReference type="InterPro" id="IPR036188">
    <property type="entry name" value="FAD/NAD-bd_sf"/>
</dbReference>
<evidence type="ECO:0000313" key="6">
    <source>
        <dbReference type="RefSeq" id="XP_026666951.1"/>
    </source>
</evidence>
<evidence type="ECO:0000256" key="2">
    <source>
        <dbReference type="RuleBase" id="RU003968"/>
    </source>
</evidence>
<name>A0AAJ7RWJ5_9HYME</name>
<dbReference type="Gene3D" id="3.50.50.60">
    <property type="entry name" value="FAD/NAD(P)-binding domain"/>
    <property type="match status" value="1"/>
</dbReference>
<dbReference type="Pfam" id="PF00732">
    <property type="entry name" value="GMC_oxred_N"/>
    <property type="match status" value="1"/>
</dbReference>
<evidence type="ECO:0000313" key="5">
    <source>
        <dbReference type="RefSeq" id="XP_026666949.1"/>
    </source>
</evidence>
<dbReference type="KEGG" id="ccal:108622038"/>
<keyword evidence="2" id="KW-0285">Flavoprotein</keyword>
<dbReference type="PANTHER" id="PTHR11552">
    <property type="entry name" value="GLUCOSE-METHANOL-CHOLINE GMC OXIDOREDUCTASE"/>
    <property type="match status" value="1"/>
</dbReference>
<dbReference type="GeneID" id="108622038"/>
<comment type="similarity">
    <text evidence="1 2">Belongs to the GMC oxidoreductase family.</text>
</comment>
<dbReference type="Proteomes" id="UP000694925">
    <property type="component" value="Unplaced"/>
</dbReference>
<protein>
    <submittedName>
        <fullName evidence="5 6">Glucose dehydrogenase [FAD, quinone]-like</fullName>
    </submittedName>
</protein>
<feature type="domain" description="Glucose-methanol-choline oxidoreductase N-terminal" evidence="3">
    <location>
        <begin position="134"/>
        <end position="157"/>
    </location>
</feature>
<dbReference type="AlphaFoldDB" id="A0AAJ7RWJ5"/>
<reference evidence="5 6" key="1">
    <citation type="submission" date="2025-04" db="UniProtKB">
        <authorList>
            <consortium name="RefSeq"/>
        </authorList>
    </citation>
    <scope>IDENTIFICATION</scope>
    <source>
        <tissue evidence="5 6">Whole body</tissue>
    </source>
</reference>
<accession>A0AAJ7RWJ5</accession>
<dbReference type="RefSeq" id="XP_026666949.1">
    <property type="nucleotide sequence ID" value="XM_026811148.1"/>
</dbReference>
<dbReference type="PROSITE" id="PS00623">
    <property type="entry name" value="GMC_OXRED_1"/>
    <property type="match status" value="1"/>
</dbReference>
<gene>
    <name evidence="5 6" type="primary">LOC108622038</name>
</gene>
<evidence type="ECO:0000256" key="1">
    <source>
        <dbReference type="ARBA" id="ARBA00010790"/>
    </source>
</evidence>
<dbReference type="SUPFAM" id="SSF51905">
    <property type="entry name" value="FAD/NAD(P)-binding domain"/>
    <property type="match status" value="1"/>
</dbReference>
<sequence>MDAGRASATRIAAAYGPELSFLLLLRMLIGMHRSDIIDQENRVKPIDMTGLQNNYDFIIIGGGSAGSVLANRLSENENWSVLLLEAGSDEPDLSDVPMLFPILQLSPVDWQFKTNRSENYCKAMNDNRCNWPRGKVLGGSSVLNAMLYVRGNKKDYDNWERLGNPNWDYESVLPYFKKSEDMRIEEYRDSIYHGTGGHLSVEKFNYYSPITDYIIKAGTEMGYDVVDVNGPKQTGFTLSHGTLKNGLRCSTAKGYLRPISKRKNLHISTGSFVEKILISEGKYS</sequence>
<dbReference type="InterPro" id="IPR000172">
    <property type="entry name" value="GMC_OxRdtase_N"/>
</dbReference>
<proteinExistence type="inferred from homology"/>
<dbReference type="PANTHER" id="PTHR11552:SF215">
    <property type="entry name" value="FI02019P"/>
    <property type="match status" value="1"/>
</dbReference>
<dbReference type="GO" id="GO:0050660">
    <property type="term" value="F:flavin adenine dinucleotide binding"/>
    <property type="evidence" value="ECO:0007669"/>
    <property type="project" value="InterPro"/>
</dbReference>
<dbReference type="Gene3D" id="3.30.560.10">
    <property type="entry name" value="Glucose Oxidase, domain 3"/>
    <property type="match status" value="1"/>
</dbReference>
<keyword evidence="4" id="KW-1185">Reference proteome</keyword>
<dbReference type="InterPro" id="IPR012132">
    <property type="entry name" value="GMC_OxRdtase"/>
</dbReference>
<organism evidence="4 6">
    <name type="scientific">Ceratina calcarata</name>
    <dbReference type="NCBI Taxonomy" id="156304"/>
    <lineage>
        <taxon>Eukaryota</taxon>
        <taxon>Metazoa</taxon>
        <taxon>Ecdysozoa</taxon>
        <taxon>Arthropoda</taxon>
        <taxon>Hexapoda</taxon>
        <taxon>Insecta</taxon>
        <taxon>Pterygota</taxon>
        <taxon>Neoptera</taxon>
        <taxon>Endopterygota</taxon>
        <taxon>Hymenoptera</taxon>
        <taxon>Apocrita</taxon>
        <taxon>Aculeata</taxon>
        <taxon>Apoidea</taxon>
        <taxon>Anthophila</taxon>
        <taxon>Apidae</taxon>
        <taxon>Ceratina</taxon>
        <taxon>Zadontomerus</taxon>
    </lineage>
</organism>
<evidence type="ECO:0000313" key="4">
    <source>
        <dbReference type="Proteomes" id="UP000694925"/>
    </source>
</evidence>
<keyword evidence="2" id="KW-0274">FAD</keyword>
<evidence type="ECO:0000259" key="3">
    <source>
        <dbReference type="PROSITE" id="PS00623"/>
    </source>
</evidence>